<dbReference type="GO" id="GO:0016209">
    <property type="term" value="F:antioxidant activity"/>
    <property type="evidence" value="ECO:0007669"/>
    <property type="project" value="InterPro"/>
</dbReference>
<protein>
    <submittedName>
        <fullName evidence="2">Redoxin</fullName>
    </submittedName>
</protein>
<dbReference type="PROSITE" id="PS51352">
    <property type="entry name" value="THIOREDOXIN_2"/>
    <property type="match status" value="1"/>
</dbReference>
<dbReference type="PROSITE" id="PS00194">
    <property type="entry name" value="THIOREDOXIN_1"/>
    <property type="match status" value="1"/>
</dbReference>
<gene>
    <name evidence="2" type="ORF">TW71_09620</name>
</gene>
<reference evidence="2" key="1">
    <citation type="journal article" date="2015" name="BMC Genomics">
        <title>Genome mining reveals unlocked bioactive potential of marine Gram-negative bacteria.</title>
        <authorList>
            <person name="Machado H."/>
            <person name="Sonnenschein E.C."/>
            <person name="Melchiorsen J."/>
            <person name="Gram L."/>
        </authorList>
    </citation>
    <scope>NUCLEOTIDE SEQUENCE</scope>
    <source>
        <strain evidence="2">S2052</strain>
    </source>
</reference>
<dbReference type="EMBL" id="JXXR01000010">
    <property type="protein sequence ID" value="KJY73959.1"/>
    <property type="molecule type" value="Genomic_DNA"/>
</dbReference>
<keyword evidence="1" id="KW-0676">Redox-active center</keyword>
<dbReference type="AlphaFoldDB" id="A0A837G6U0"/>
<name>A0A837G6U0_9VIBR</name>
<dbReference type="InterPro" id="IPR050553">
    <property type="entry name" value="Thioredoxin_ResA/DsbE_sf"/>
</dbReference>
<dbReference type="InterPro" id="IPR017937">
    <property type="entry name" value="Thioredoxin_CS"/>
</dbReference>
<sequence length="166" mass="18661">MKRSLRYWLKEILILVVLAIAISAAMDWFRSQSLPTESAPPITGVTLGGESVDVIAMSYEQPVMVYFWATWCPACKFVSPTVDWLSQYYPVIGVAGSSGTSARVRQFMQAQEYQFSNINDERGEIFNRWNISVTPTVFIIKDGKVESITTGIITPPGMLARLWLNQ</sequence>
<evidence type="ECO:0000256" key="1">
    <source>
        <dbReference type="ARBA" id="ARBA00023284"/>
    </source>
</evidence>
<dbReference type="PANTHER" id="PTHR42852:SF17">
    <property type="entry name" value="THIOREDOXIN-LIKE PROTEIN HI_1115"/>
    <property type="match status" value="1"/>
</dbReference>
<dbReference type="GO" id="GO:0015036">
    <property type="term" value="F:disulfide oxidoreductase activity"/>
    <property type="evidence" value="ECO:0007669"/>
    <property type="project" value="UniProtKB-ARBA"/>
</dbReference>
<accession>A0A837G6U0</accession>
<dbReference type="SUPFAM" id="SSF52833">
    <property type="entry name" value="Thioredoxin-like"/>
    <property type="match status" value="1"/>
</dbReference>
<proteinExistence type="predicted"/>
<dbReference type="CDD" id="cd03011">
    <property type="entry name" value="TlpA_like_ScsD_MtbDsbE"/>
    <property type="match status" value="1"/>
</dbReference>
<dbReference type="Pfam" id="PF00578">
    <property type="entry name" value="AhpC-TSA"/>
    <property type="match status" value="1"/>
</dbReference>
<dbReference type="InterPro" id="IPR013766">
    <property type="entry name" value="Thioredoxin_domain"/>
</dbReference>
<dbReference type="PANTHER" id="PTHR42852">
    <property type="entry name" value="THIOL:DISULFIDE INTERCHANGE PROTEIN DSBE"/>
    <property type="match status" value="1"/>
</dbReference>
<evidence type="ECO:0000313" key="2">
    <source>
        <dbReference type="EMBL" id="KJY73959.1"/>
    </source>
</evidence>
<dbReference type="Gene3D" id="3.40.30.10">
    <property type="entry name" value="Glutaredoxin"/>
    <property type="match status" value="1"/>
</dbReference>
<organism evidence="2">
    <name type="scientific">Vibrio coralliilyticus</name>
    <dbReference type="NCBI Taxonomy" id="190893"/>
    <lineage>
        <taxon>Bacteria</taxon>
        <taxon>Pseudomonadati</taxon>
        <taxon>Pseudomonadota</taxon>
        <taxon>Gammaproteobacteria</taxon>
        <taxon>Vibrionales</taxon>
        <taxon>Vibrionaceae</taxon>
        <taxon>Vibrio</taxon>
    </lineage>
</organism>
<dbReference type="InterPro" id="IPR036249">
    <property type="entry name" value="Thioredoxin-like_sf"/>
</dbReference>
<comment type="caution">
    <text evidence="2">The sequence shown here is derived from an EMBL/GenBank/DDBJ whole genome shotgun (WGS) entry which is preliminary data.</text>
</comment>
<dbReference type="InterPro" id="IPR000866">
    <property type="entry name" value="AhpC/TSA"/>
</dbReference>
<dbReference type="RefSeq" id="WP_045985725.1">
    <property type="nucleotide sequence ID" value="NZ_CP063052.1"/>
</dbReference>